<dbReference type="InterPro" id="IPR043129">
    <property type="entry name" value="ATPase_NBD"/>
</dbReference>
<keyword evidence="3" id="KW-0067">ATP-binding</keyword>
<dbReference type="SUPFAM" id="SSF53067">
    <property type="entry name" value="Actin-like ATPase domain"/>
    <property type="match status" value="1"/>
</dbReference>
<dbReference type="PANTHER" id="PTHR45639">
    <property type="entry name" value="HSC70CB, ISOFORM G-RELATED"/>
    <property type="match status" value="1"/>
</dbReference>
<organism evidence="4">
    <name type="scientific">Arion vulgaris</name>
    <dbReference type="NCBI Taxonomy" id="1028688"/>
    <lineage>
        <taxon>Eukaryota</taxon>
        <taxon>Metazoa</taxon>
        <taxon>Spiralia</taxon>
        <taxon>Lophotrochozoa</taxon>
        <taxon>Mollusca</taxon>
        <taxon>Gastropoda</taxon>
        <taxon>Heterobranchia</taxon>
        <taxon>Euthyneura</taxon>
        <taxon>Panpulmonata</taxon>
        <taxon>Eupulmonata</taxon>
        <taxon>Stylommatophora</taxon>
        <taxon>Helicina</taxon>
        <taxon>Arionoidea</taxon>
        <taxon>Arionidae</taxon>
        <taxon>Arion</taxon>
    </lineage>
</organism>
<name>A0A0B6XUP0_9EUPU</name>
<dbReference type="GO" id="GO:0005524">
    <property type="term" value="F:ATP binding"/>
    <property type="evidence" value="ECO:0007669"/>
    <property type="project" value="UniProtKB-KW"/>
</dbReference>
<evidence type="ECO:0000313" key="4">
    <source>
        <dbReference type="EMBL" id="CEK46990.1"/>
    </source>
</evidence>
<evidence type="ECO:0000256" key="3">
    <source>
        <dbReference type="ARBA" id="ARBA00022840"/>
    </source>
</evidence>
<dbReference type="InterPro" id="IPR013126">
    <property type="entry name" value="Hsp_70_fam"/>
</dbReference>
<dbReference type="Pfam" id="PF00012">
    <property type="entry name" value="HSP70"/>
    <property type="match status" value="1"/>
</dbReference>
<dbReference type="Gene3D" id="3.30.30.30">
    <property type="match status" value="1"/>
</dbReference>
<accession>A0A0B6XUP0</accession>
<dbReference type="FunFam" id="3.30.30.30:FF:000002">
    <property type="entry name" value="Heat shock 70 kDa protein 4"/>
    <property type="match status" value="1"/>
</dbReference>
<evidence type="ECO:0000256" key="1">
    <source>
        <dbReference type="ARBA" id="ARBA00007381"/>
    </source>
</evidence>
<dbReference type="AlphaFoldDB" id="A0A0B6XUP0"/>
<dbReference type="PANTHER" id="PTHR45639:SF4">
    <property type="entry name" value="HSC70CB, ISOFORM G"/>
    <property type="match status" value="1"/>
</dbReference>
<evidence type="ECO:0000256" key="2">
    <source>
        <dbReference type="ARBA" id="ARBA00022741"/>
    </source>
</evidence>
<protein>
    <submittedName>
        <fullName evidence="4">Uncharacterized protein</fullName>
    </submittedName>
</protein>
<gene>
    <name evidence="4" type="primary">ORF304</name>
</gene>
<dbReference type="EMBL" id="HACG01000125">
    <property type="protein sequence ID" value="CEK46990.1"/>
    <property type="molecule type" value="Transcribed_RNA"/>
</dbReference>
<feature type="non-terminal residue" evidence="4">
    <location>
        <position position="1"/>
    </location>
</feature>
<reference evidence="4" key="1">
    <citation type="submission" date="2014-12" db="EMBL/GenBank/DDBJ databases">
        <title>Insight into the proteome of Arion vulgaris.</title>
        <authorList>
            <person name="Aradska J."/>
            <person name="Bulat T."/>
            <person name="Smidak R."/>
            <person name="Sarate P."/>
            <person name="Gangsoo J."/>
            <person name="Sialana F."/>
            <person name="Bilban M."/>
            <person name="Lubec G."/>
        </authorList>
    </citation>
    <scope>NUCLEOTIDE SEQUENCE</scope>
    <source>
        <tissue evidence="4">Skin</tissue>
    </source>
</reference>
<feature type="non-terminal residue" evidence="4">
    <location>
        <position position="66"/>
    </location>
</feature>
<dbReference type="GO" id="GO:0140662">
    <property type="term" value="F:ATP-dependent protein folding chaperone"/>
    <property type="evidence" value="ECO:0007669"/>
    <property type="project" value="InterPro"/>
</dbReference>
<sequence>ATPSCVAFGGKSRISGVGARQKVNTNFANTVINFKQLLGRKFSDPYVQELKKYIPSKIVQLENDEI</sequence>
<comment type="similarity">
    <text evidence="1">Belongs to the heat shock protein 70 family.</text>
</comment>
<proteinExistence type="inferred from homology"/>
<dbReference type="GO" id="GO:0005634">
    <property type="term" value="C:nucleus"/>
    <property type="evidence" value="ECO:0007669"/>
    <property type="project" value="TreeGrafter"/>
</dbReference>
<keyword evidence="2" id="KW-0547">Nucleotide-binding</keyword>
<dbReference type="GO" id="GO:0005829">
    <property type="term" value="C:cytosol"/>
    <property type="evidence" value="ECO:0007669"/>
    <property type="project" value="TreeGrafter"/>
</dbReference>